<evidence type="ECO:0000313" key="3">
    <source>
        <dbReference type="Proteomes" id="UP001162156"/>
    </source>
</evidence>
<dbReference type="EMBL" id="JANEYF010003761">
    <property type="protein sequence ID" value="KAJ8934180.1"/>
    <property type="molecule type" value="Genomic_DNA"/>
</dbReference>
<dbReference type="GO" id="GO:0045740">
    <property type="term" value="P:positive regulation of DNA replication"/>
    <property type="evidence" value="ECO:0007669"/>
    <property type="project" value="TreeGrafter"/>
</dbReference>
<dbReference type="PANTHER" id="PTHR46510:SF1">
    <property type="entry name" value="BROMODOMAIN ADJACENT TO ZINC FINGER DOMAIN PROTEIN 1A"/>
    <property type="match status" value="1"/>
</dbReference>
<dbReference type="AlphaFoldDB" id="A0AAV8X5J0"/>
<feature type="compositionally biased region" description="Basic and acidic residues" evidence="1">
    <location>
        <begin position="66"/>
        <end position="75"/>
    </location>
</feature>
<dbReference type="GO" id="GO:0008623">
    <property type="term" value="C:CHRAC"/>
    <property type="evidence" value="ECO:0007669"/>
    <property type="project" value="TreeGrafter"/>
</dbReference>
<sequence length="143" mass="16334">MEEKIFAGSLGYLAVKNRDEWRTCLANKRYEELDTCITKCDDRRSLKVKKGEKGKNSRPNTPEVLPKNEPKEYQDPGKFLSTTLDNEPEESDVENDEALLFRSERLQMAVNGLAIALAQVAQAVDQKYMKKPLGKSTLYIDYI</sequence>
<protein>
    <submittedName>
        <fullName evidence="2">Uncharacterized protein</fullName>
    </submittedName>
</protein>
<comment type="caution">
    <text evidence="2">The sequence shown here is derived from an EMBL/GenBank/DDBJ whole genome shotgun (WGS) entry which is preliminary data.</text>
</comment>
<dbReference type="GO" id="GO:0000228">
    <property type="term" value="C:nuclear chromosome"/>
    <property type="evidence" value="ECO:0007669"/>
    <property type="project" value="TreeGrafter"/>
</dbReference>
<name>A0AAV8X5J0_9CUCU</name>
<dbReference type="PANTHER" id="PTHR46510">
    <property type="entry name" value="BROMODOMAIN ADJACENT TO ZINC FINGER DOMAIN PROTEIN 1A"/>
    <property type="match status" value="1"/>
</dbReference>
<dbReference type="InterPro" id="IPR047171">
    <property type="entry name" value="BAZ1A"/>
</dbReference>
<organism evidence="2 3">
    <name type="scientific">Rhamnusium bicolor</name>
    <dbReference type="NCBI Taxonomy" id="1586634"/>
    <lineage>
        <taxon>Eukaryota</taxon>
        <taxon>Metazoa</taxon>
        <taxon>Ecdysozoa</taxon>
        <taxon>Arthropoda</taxon>
        <taxon>Hexapoda</taxon>
        <taxon>Insecta</taxon>
        <taxon>Pterygota</taxon>
        <taxon>Neoptera</taxon>
        <taxon>Endopterygota</taxon>
        <taxon>Coleoptera</taxon>
        <taxon>Polyphaga</taxon>
        <taxon>Cucujiformia</taxon>
        <taxon>Chrysomeloidea</taxon>
        <taxon>Cerambycidae</taxon>
        <taxon>Lepturinae</taxon>
        <taxon>Rhagiini</taxon>
        <taxon>Rhamnusium</taxon>
    </lineage>
</organism>
<keyword evidence="3" id="KW-1185">Reference proteome</keyword>
<dbReference type="GO" id="GO:0006338">
    <property type="term" value="P:chromatin remodeling"/>
    <property type="evidence" value="ECO:0007669"/>
    <property type="project" value="InterPro"/>
</dbReference>
<dbReference type="Proteomes" id="UP001162156">
    <property type="component" value="Unassembled WGS sequence"/>
</dbReference>
<evidence type="ECO:0000313" key="2">
    <source>
        <dbReference type="EMBL" id="KAJ8934180.1"/>
    </source>
</evidence>
<accession>A0AAV8X5J0</accession>
<proteinExistence type="predicted"/>
<dbReference type="GO" id="GO:0006355">
    <property type="term" value="P:regulation of DNA-templated transcription"/>
    <property type="evidence" value="ECO:0007669"/>
    <property type="project" value="TreeGrafter"/>
</dbReference>
<reference evidence="2" key="1">
    <citation type="journal article" date="2023" name="Insect Mol. Biol.">
        <title>Genome sequencing provides insights into the evolution of gene families encoding plant cell wall-degrading enzymes in longhorned beetles.</title>
        <authorList>
            <person name="Shin N.R."/>
            <person name="Okamura Y."/>
            <person name="Kirsch R."/>
            <person name="Pauchet Y."/>
        </authorList>
    </citation>
    <scope>NUCLEOTIDE SEQUENCE</scope>
    <source>
        <strain evidence="2">RBIC_L_NR</strain>
    </source>
</reference>
<gene>
    <name evidence="2" type="ORF">NQ314_013534</name>
</gene>
<feature type="region of interest" description="Disordered" evidence="1">
    <location>
        <begin position="47"/>
        <end position="92"/>
    </location>
</feature>
<evidence type="ECO:0000256" key="1">
    <source>
        <dbReference type="SAM" id="MobiDB-lite"/>
    </source>
</evidence>
<dbReference type="GO" id="GO:0031445">
    <property type="term" value="P:regulation of heterochromatin formation"/>
    <property type="evidence" value="ECO:0007669"/>
    <property type="project" value="TreeGrafter"/>
</dbReference>
<dbReference type="GO" id="GO:0003677">
    <property type="term" value="F:DNA binding"/>
    <property type="evidence" value="ECO:0007669"/>
    <property type="project" value="TreeGrafter"/>
</dbReference>